<proteinExistence type="predicted"/>
<accession>A0A261SAS1</accession>
<evidence type="ECO:0000313" key="1">
    <source>
        <dbReference type="EMBL" id="OZI34181.1"/>
    </source>
</evidence>
<protein>
    <recommendedName>
        <fullName evidence="3">Right handed beta helix domain-containing protein</fullName>
    </recommendedName>
</protein>
<dbReference type="EMBL" id="NEVM01000002">
    <property type="protein sequence ID" value="OZI34181.1"/>
    <property type="molecule type" value="Genomic_DNA"/>
</dbReference>
<dbReference type="AlphaFoldDB" id="A0A261SAS1"/>
<dbReference type="RefSeq" id="WP_094853181.1">
    <property type="nucleotide sequence ID" value="NZ_NEVM01000002.1"/>
</dbReference>
<evidence type="ECO:0000313" key="2">
    <source>
        <dbReference type="Proteomes" id="UP000216020"/>
    </source>
</evidence>
<gene>
    <name evidence="1" type="ORF">CAL29_11580</name>
</gene>
<evidence type="ECO:0008006" key="3">
    <source>
        <dbReference type="Google" id="ProtNLM"/>
    </source>
</evidence>
<reference evidence="2" key="1">
    <citation type="submission" date="2017-05" db="EMBL/GenBank/DDBJ databases">
        <title>Complete and WGS of Bordetella genogroups.</title>
        <authorList>
            <person name="Spilker T."/>
            <person name="Lipuma J."/>
        </authorList>
    </citation>
    <scope>NUCLEOTIDE SEQUENCE [LARGE SCALE GENOMIC DNA]</scope>
    <source>
        <strain evidence="2">AU16122</strain>
    </source>
</reference>
<sequence length="419" mass="43255">MTASAQHTQQVFTVADLQGAAANTQIAHIQLAADLTDAPTLRLSPGQTLSGPAAIRFAAGHDGLQLTSDNRIENLTLVADADKRAVFNDTRVAQLGRLALRGLVVTGVVQLLARDQVRGGHVEVHDIDIVAADARGYDERPKGYGVEVIPGAFTLWNQQTDPAVTITADLTGLSAGRAGAPVRGSGIFVSGAGDVGGRLVARRLETGAVYSDGGIAKGTPDRITGGVFTVYGAFVDSVRNLGPVTTYGPNDMVLDNWGMVDRWVAEDKITSYGPSGIGFVNFGTVNVLRVNAAIETFGQGARGFNVYTGTVQSAEFERVVTHADGAVGIQISQPVGRIAVRRGIETHGGTGDSLVKGVVVTLSAIGLSVKPGGSAREIDIAGGIVTHGEGVNALELHGSIDTFRVGGGLVTAGGGFDKI</sequence>
<keyword evidence="2" id="KW-1185">Reference proteome</keyword>
<dbReference type="Proteomes" id="UP000216020">
    <property type="component" value="Unassembled WGS sequence"/>
</dbReference>
<dbReference type="OrthoDB" id="3661445at2"/>
<name>A0A261SAS1_9BORD</name>
<comment type="caution">
    <text evidence="1">The sequence shown here is derived from an EMBL/GenBank/DDBJ whole genome shotgun (WGS) entry which is preliminary data.</text>
</comment>
<organism evidence="1 2">
    <name type="scientific">Bordetella genomosp. 10</name>
    <dbReference type="NCBI Taxonomy" id="1416804"/>
    <lineage>
        <taxon>Bacteria</taxon>
        <taxon>Pseudomonadati</taxon>
        <taxon>Pseudomonadota</taxon>
        <taxon>Betaproteobacteria</taxon>
        <taxon>Burkholderiales</taxon>
        <taxon>Alcaligenaceae</taxon>
        <taxon>Bordetella</taxon>
    </lineage>
</organism>